<keyword evidence="9" id="KW-0498">Mitosis</keyword>
<dbReference type="SUPFAM" id="SSF57667">
    <property type="entry name" value="beta-beta-alpha zinc fingers"/>
    <property type="match status" value="1"/>
</dbReference>
<evidence type="ECO:0000256" key="5">
    <source>
        <dbReference type="ARBA" id="ARBA00022473"/>
    </source>
</evidence>
<comment type="caution">
    <text evidence="17">The sequence shown here is derived from an EMBL/GenBank/DDBJ whole genome shotgun (WGS) entry which is preliminary data.</text>
</comment>
<evidence type="ECO:0000313" key="17">
    <source>
        <dbReference type="EMBL" id="KRZ11068.1"/>
    </source>
</evidence>
<dbReference type="STRING" id="268475.A0A0V1HKZ3"/>
<evidence type="ECO:0000256" key="8">
    <source>
        <dbReference type="ARBA" id="ARBA00022771"/>
    </source>
</evidence>
<proteinExistence type="predicted"/>
<reference evidence="17 18" key="1">
    <citation type="submission" date="2015-01" db="EMBL/GenBank/DDBJ databases">
        <title>Evolution of Trichinella species and genotypes.</title>
        <authorList>
            <person name="Korhonen P.K."/>
            <person name="Edoardo P."/>
            <person name="Giuseppe L.R."/>
            <person name="Gasser R.B."/>
        </authorList>
    </citation>
    <scope>NUCLEOTIDE SEQUENCE [LARGE SCALE GENOMIC DNA]</scope>
    <source>
        <strain evidence="17">ISS1029</strain>
    </source>
</reference>
<evidence type="ECO:0000256" key="15">
    <source>
        <dbReference type="SAM" id="MobiDB-lite"/>
    </source>
</evidence>
<dbReference type="Pfam" id="PF23406">
    <property type="entry name" value="ZNF380_CC"/>
    <property type="match status" value="1"/>
</dbReference>
<organism evidence="17 18">
    <name type="scientific">Trichinella zimbabwensis</name>
    <dbReference type="NCBI Taxonomy" id="268475"/>
    <lineage>
        <taxon>Eukaryota</taxon>
        <taxon>Metazoa</taxon>
        <taxon>Ecdysozoa</taxon>
        <taxon>Nematoda</taxon>
        <taxon>Enoplea</taxon>
        <taxon>Dorylaimia</taxon>
        <taxon>Trichinellida</taxon>
        <taxon>Trichinellidae</taxon>
        <taxon>Trichinella</taxon>
    </lineage>
</organism>
<feature type="region of interest" description="Disordered" evidence="15">
    <location>
        <begin position="108"/>
        <end position="127"/>
    </location>
</feature>
<dbReference type="GO" id="GO:0005681">
    <property type="term" value="C:spliceosomal complex"/>
    <property type="evidence" value="ECO:0007669"/>
    <property type="project" value="InterPro"/>
</dbReference>
<dbReference type="EMBL" id="JYDP01000053">
    <property type="protein sequence ID" value="KRZ11068.1"/>
    <property type="molecule type" value="Genomic_DNA"/>
</dbReference>
<evidence type="ECO:0000256" key="13">
    <source>
        <dbReference type="ARBA" id="ARBA00023306"/>
    </source>
</evidence>
<dbReference type="GO" id="GO:0044773">
    <property type="term" value="P:mitotic DNA damage checkpoint signaling"/>
    <property type="evidence" value="ECO:0007669"/>
    <property type="project" value="TreeGrafter"/>
</dbReference>
<feature type="domain" description="ZNF380 coiled-coil" evidence="16">
    <location>
        <begin position="153"/>
        <end position="232"/>
    </location>
</feature>
<dbReference type="PANTHER" id="PTHR13278">
    <property type="entry name" value="ZINC FINGER PROTEIN 830"/>
    <property type="match status" value="1"/>
</dbReference>
<protein>
    <recommendedName>
        <fullName evidence="3">Zinc finger protein 830</fullName>
    </recommendedName>
    <alternativeName>
        <fullName evidence="14">Coiled-coil domain-containing protein 16</fullName>
    </alternativeName>
</protein>
<dbReference type="AlphaFoldDB" id="A0A0V1HKZ3"/>
<feature type="compositionally biased region" description="Polar residues" evidence="15">
    <location>
        <begin position="140"/>
        <end position="151"/>
    </location>
</feature>
<keyword evidence="8" id="KW-0863">Zinc-finger</keyword>
<dbReference type="PANTHER" id="PTHR13278:SF0">
    <property type="entry name" value="ZINC FINGER PROTEIN 830"/>
    <property type="match status" value="1"/>
</dbReference>
<evidence type="ECO:0000256" key="6">
    <source>
        <dbReference type="ARBA" id="ARBA00022618"/>
    </source>
</evidence>
<evidence type="ECO:0000256" key="11">
    <source>
        <dbReference type="ARBA" id="ARBA00023054"/>
    </source>
</evidence>
<comment type="subcellular location">
    <subcellularLocation>
        <location evidence="1">Chromosome</location>
    </subcellularLocation>
    <subcellularLocation>
        <location evidence="2">Nucleus speckle</location>
    </subcellularLocation>
</comment>
<evidence type="ECO:0000259" key="16">
    <source>
        <dbReference type="Pfam" id="PF23406"/>
    </source>
</evidence>
<sequence>LRCRRAEMSFAANSPYAKYNTAGVLHCTLCNARVRSVKCWVAHVRGLQHRDNLIARKAAKQKAAAEKASGSGCVPEKRKADEAAECEISAKIAKDNSDATQPEMQRLPEDFFDNNDGDQQSTVAHDDASDDIAVGEQMDQETSNLNSNTETELPEGFFDDPNKDAEVRKVDVRNTSEEEWQRFQKEIKLEEKISSAINEEEYEALVFERSVEEADEEIRGWARVNMLEKKVENKKKEAPLARAESISSISDISQEDFEEQDVDEAMKWRSKAFI</sequence>
<keyword evidence="13" id="KW-0131">Cell cycle</keyword>
<evidence type="ECO:0000256" key="3">
    <source>
        <dbReference type="ARBA" id="ARBA00017358"/>
    </source>
</evidence>
<keyword evidence="5" id="KW-0217">Developmental protein</keyword>
<evidence type="ECO:0000256" key="9">
    <source>
        <dbReference type="ARBA" id="ARBA00022776"/>
    </source>
</evidence>
<evidence type="ECO:0000256" key="10">
    <source>
        <dbReference type="ARBA" id="ARBA00022833"/>
    </source>
</evidence>
<feature type="region of interest" description="Disordered" evidence="15">
    <location>
        <begin position="234"/>
        <end position="261"/>
    </location>
</feature>
<keyword evidence="6" id="KW-0132">Cell division</keyword>
<evidence type="ECO:0000256" key="4">
    <source>
        <dbReference type="ARBA" id="ARBA00022454"/>
    </source>
</evidence>
<feature type="region of interest" description="Disordered" evidence="15">
    <location>
        <begin position="138"/>
        <end position="164"/>
    </location>
</feature>
<evidence type="ECO:0000256" key="7">
    <source>
        <dbReference type="ARBA" id="ARBA00022723"/>
    </source>
</evidence>
<keyword evidence="18" id="KW-1185">Reference proteome</keyword>
<dbReference type="InterPro" id="IPR036236">
    <property type="entry name" value="Znf_C2H2_sf"/>
</dbReference>
<dbReference type="InterPro" id="IPR059039">
    <property type="entry name" value="ZNF380_CC"/>
</dbReference>
<dbReference type="OrthoDB" id="77607at2759"/>
<keyword evidence="10" id="KW-0862">Zinc</keyword>
<keyword evidence="12" id="KW-0539">Nucleus</keyword>
<dbReference type="GO" id="GO:0008270">
    <property type="term" value="F:zinc ion binding"/>
    <property type="evidence" value="ECO:0007669"/>
    <property type="project" value="UniProtKB-KW"/>
</dbReference>
<accession>A0A0V1HKZ3</accession>
<dbReference type="GO" id="GO:0003676">
    <property type="term" value="F:nucleic acid binding"/>
    <property type="evidence" value="ECO:0007669"/>
    <property type="project" value="InterPro"/>
</dbReference>
<evidence type="ECO:0000256" key="12">
    <source>
        <dbReference type="ARBA" id="ARBA00023242"/>
    </source>
</evidence>
<feature type="non-terminal residue" evidence="17">
    <location>
        <position position="1"/>
    </location>
</feature>
<dbReference type="GO" id="GO:0033260">
    <property type="term" value="P:nuclear DNA replication"/>
    <property type="evidence" value="ECO:0007669"/>
    <property type="project" value="TreeGrafter"/>
</dbReference>
<dbReference type="GO" id="GO:0033314">
    <property type="term" value="P:mitotic DNA replication checkpoint signaling"/>
    <property type="evidence" value="ECO:0007669"/>
    <property type="project" value="TreeGrafter"/>
</dbReference>
<evidence type="ECO:0000256" key="14">
    <source>
        <dbReference type="ARBA" id="ARBA00030672"/>
    </source>
</evidence>
<keyword evidence="4" id="KW-0158">Chromosome</keyword>
<keyword evidence="7" id="KW-0479">Metal-binding</keyword>
<evidence type="ECO:0000313" key="18">
    <source>
        <dbReference type="Proteomes" id="UP000055024"/>
    </source>
</evidence>
<evidence type="ECO:0000256" key="2">
    <source>
        <dbReference type="ARBA" id="ARBA00004324"/>
    </source>
</evidence>
<name>A0A0V1HKZ3_9BILA</name>
<gene>
    <name evidence="17" type="primary">Znf830</name>
    <name evidence="17" type="ORF">T11_1287</name>
</gene>
<evidence type="ECO:0000256" key="1">
    <source>
        <dbReference type="ARBA" id="ARBA00004286"/>
    </source>
</evidence>
<dbReference type="InterPro" id="IPR040050">
    <property type="entry name" value="ZNF830-like"/>
</dbReference>
<keyword evidence="11" id="KW-0175">Coiled coil</keyword>
<dbReference type="Proteomes" id="UP000055024">
    <property type="component" value="Unassembled WGS sequence"/>
</dbReference>